<organism evidence="1 2">
    <name type="scientific">Pseudomonas syringae pv. spinaceae</name>
    <dbReference type="NCBI Taxonomy" id="264459"/>
    <lineage>
        <taxon>Bacteria</taxon>
        <taxon>Pseudomonadati</taxon>
        <taxon>Pseudomonadota</taxon>
        <taxon>Gammaproteobacteria</taxon>
        <taxon>Pseudomonadales</taxon>
        <taxon>Pseudomonadaceae</taxon>
        <taxon>Pseudomonas</taxon>
        <taxon>Pseudomonas syringae</taxon>
    </lineage>
</organism>
<sequence>MAGDADVDLAVHAFFKQFSQAREQIVQTGETLFQFDAHLADVLGDHATDEAMPRPFTALHVFTGAEIRQLLAGAEHELLMALDLAGQLRHLLDQLAQVARQGVLGQQLGEVLGGLLQPVGGGFQAGVMGKVADGLVGQVMAFVEHVQRVTRVWQYCAAAQREVGQYHVVVGDDHVNLAHAFARFIESALLEVGAMTVGALAVIGGQPRPVLVGEFLWPTVAVTVPFVARQLLQHAGEQLLAGFIDLDLEAFFLEQLRGRVGRVTLLQQCVEFGQAHVTASPLGQREGEVQTAVAHQVRQVLVDDLLLQRDGCRGNHQPFARRFGSGNCGDGVGHGLAGARPGLDSHDCRVARTTPLFIGINVPQHLGDFSDHQSLAIARLEALGFEETRVSALDLGFEFGTDHWLRFGGTAKKAG</sequence>
<protein>
    <submittedName>
        <fullName evidence="1">Uncharacterized protein</fullName>
    </submittedName>
</protein>
<proteinExistence type="predicted"/>
<dbReference type="EMBL" id="LJRI01000191">
    <property type="protein sequence ID" value="KPZ10176.1"/>
    <property type="molecule type" value="Genomic_DNA"/>
</dbReference>
<reference evidence="1 2" key="1">
    <citation type="submission" date="2015-09" db="EMBL/GenBank/DDBJ databases">
        <title>Genome announcement of multiple Pseudomonas syringae strains.</title>
        <authorList>
            <person name="Thakur S."/>
            <person name="Wang P.W."/>
            <person name="Gong Y."/>
            <person name="Weir B.S."/>
            <person name="Guttman D.S."/>
        </authorList>
    </citation>
    <scope>NUCLEOTIDE SEQUENCE [LARGE SCALE GENOMIC DNA]</scope>
    <source>
        <strain evidence="1 2">ICMP16929</strain>
    </source>
</reference>
<evidence type="ECO:0000313" key="1">
    <source>
        <dbReference type="EMBL" id="KPZ10176.1"/>
    </source>
</evidence>
<accession>A0A0Q0DR87</accession>
<dbReference type="AlphaFoldDB" id="A0A0Q0DR87"/>
<name>A0A0Q0DR87_PSESX</name>
<gene>
    <name evidence="1" type="ORF">ALO94_05549</name>
</gene>
<evidence type="ECO:0000313" key="2">
    <source>
        <dbReference type="Proteomes" id="UP000050384"/>
    </source>
</evidence>
<comment type="caution">
    <text evidence="1">The sequence shown here is derived from an EMBL/GenBank/DDBJ whole genome shotgun (WGS) entry which is preliminary data.</text>
</comment>
<dbReference type="Proteomes" id="UP000050384">
    <property type="component" value="Unassembled WGS sequence"/>
</dbReference>